<dbReference type="AlphaFoldDB" id="A0A016VZ46"/>
<name>A0A016VZ46_9BILA</name>
<protein>
    <submittedName>
        <fullName evidence="1">Uncharacterized protein</fullName>
    </submittedName>
</protein>
<accession>A0A016VZ46</accession>
<reference evidence="2" key="1">
    <citation type="journal article" date="2015" name="Nat. Genet.">
        <title>The genome and transcriptome of the zoonotic hookworm Ancylostoma ceylanicum identify infection-specific gene families.</title>
        <authorList>
            <person name="Schwarz E.M."/>
            <person name="Hu Y."/>
            <person name="Antoshechkin I."/>
            <person name="Miller M.M."/>
            <person name="Sternberg P.W."/>
            <person name="Aroian R.V."/>
        </authorList>
    </citation>
    <scope>NUCLEOTIDE SEQUENCE</scope>
    <source>
        <strain evidence="2">HY135</strain>
    </source>
</reference>
<evidence type="ECO:0000313" key="2">
    <source>
        <dbReference type="Proteomes" id="UP000024635"/>
    </source>
</evidence>
<evidence type="ECO:0000313" key="1">
    <source>
        <dbReference type="EMBL" id="EYC32874.1"/>
    </source>
</evidence>
<dbReference type="Proteomes" id="UP000024635">
    <property type="component" value="Unassembled WGS sequence"/>
</dbReference>
<organism evidence="1 2">
    <name type="scientific">Ancylostoma ceylanicum</name>
    <dbReference type="NCBI Taxonomy" id="53326"/>
    <lineage>
        <taxon>Eukaryota</taxon>
        <taxon>Metazoa</taxon>
        <taxon>Ecdysozoa</taxon>
        <taxon>Nematoda</taxon>
        <taxon>Chromadorea</taxon>
        <taxon>Rhabditida</taxon>
        <taxon>Rhabditina</taxon>
        <taxon>Rhabditomorpha</taxon>
        <taxon>Strongyloidea</taxon>
        <taxon>Ancylostomatidae</taxon>
        <taxon>Ancylostomatinae</taxon>
        <taxon>Ancylostoma</taxon>
    </lineage>
</organism>
<keyword evidence="2" id="KW-1185">Reference proteome</keyword>
<sequence>MNANGAVVHNQACLILIKNERVSQPSSSADYRSNELHDLPPFLMINFLSFQSQFSSRPGNSVIFCKRDEVVAMKIAFFLGFVKIDHYFRVRYTATPRNTVKPKKAKFPVGAAFKGSLSPRSAC</sequence>
<dbReference type="EMBL" id="JARK01001338">
    <property type="protein sequence ID" value="EYC32874.1"/>
    <property type="molecule type" value="Genomic_DNA"/>
</dbReference>
<comment type="caution">
    <text evidence="1">The sequence shown here is derived from an EMBL/GenBank/DDBJ whole genome shotgun (WGS) entry which is preliminary data.</text>
</comment>
<gene>
    <name evidence="1" type="primary">Acey_s0002.g1138</name>
    <name evidence="1" type="ORF">Y032_0002g1138</name>
</gene>
<proteinExistence type="predicted"/>